<accession>A0AAV7QHY3</accession>
<protein>
    <submittedName>
        <fullName evidence="1">Uncharacterized protein</fullName>
    </submittedName>
</protein>
<evidence type="ECO:0000313" key="1">
    <source>
        <dbReference type="EMBL" id="KAJ1139344.1"/>
    </source>
</evidence>
<name>A0AAV7QHY3_PLEWA</name>
<dbReference type="EMBL" id="JANPWB010000010">
    <property type="protein sequence ID" value="KAJ1139344.1"/>
    <property type="molecule type" value="Genomic_DNA"/>
</dbReference>
<organism evidence="1 2">
    <name type="scientific">Pleurodeles waltl</name>
    <name type="common">Iberian ribbed newt</name>
    <dbReference type="NCBI Taxonomy" id="8319"/>
    <lineage>
        <taxon>Eukaryota</taxon>
        <taxon>Metazoa</taxon>
        <taxon>Chordata</taxon>
        <taxon>Craniata</taxon>
        <taxon>Vertebrata</taxon>
        <taxon>Euteleostomi</taxon>
        <taxon>Amphibia</taxon>
        <taxon>Batrachia</taxon>
        <taxon>Caudata</taxon>
        <taxon>Salamandroidea</taxon>
        <taxon>Salamandridae</taxon>
        <taxon>Pleurodelinae</taxon>
        <taxon>Pleurodeles</taxon>
    </lineage>
</organism>
<dbReference type="AlphaFoldDB" id="A0AAV7QHY3"/>
<dbReference type="Proteomes" id="UP001066276">
    <property type="component" value="Chromosome 6"/>
</dbReference>
<gene>
    <name evidence="1" type="ORF">NDU88_005719</name>
</gene>
<sequence length="88" mass="9895">MLDRSMLGDQSRQLEYEVAFGAELNYGNWQEAFWGASAYISTLLSSLAARGILHKAFWGTPWQHRFCMLALGKRCLATDTTLSSLCCK</sequence>
<keyword evidence="2" id="KW-1185">Reference proteome</keyword>
<reference evidence="1" key="1">
    <citation type="journal article" date="2022" name="bioRxiv">
        <title>Sequencing and chromosome-scale assembly of the giantPleurodeles waltlgenome.</title>
        <authorList>
            <person name="Brown T."/>
            <person name="Elewa A."/>
            <person name="Iarovenko S."/>
            <person name="Subramanian E."/>
            <person name="Araus A.J."/>
            <person name="Petzold A."/>
            <person name="Susuki M."/>
            <person name="Suzuki K.-i.T."/>
            <person name="Hayashi T."/>
            <person name="Toyoda A."/>
            <person name="Oliveira C."/>
            <person name="Osipova E."/>
            <person name="Leigh N.D."/>
            <person name="Simon A."/>
            <person name="Yun M.H."/>
        </authorList>
    </citation>
    <scope>NUCLEOTIDE SEQUENCE</scope>
    <source>
        <strain evidence="1">20211129_DDA</strain>
        <tissue evidence="1">Liver</tissue>
    </source>
</reference>
<proteinExistence type="predicted"/>
<evidence type="ECO:0000313" key="2">
    <source>
        <dbReference type="Proteomes" id="UP001066276"/>
    </source>
</evidence>
<comment type="caution">
    <text evidence="1">The sequence shown here is derived from an EMBL/GenBank/DDBJ whole genome shotgun (WGS) entry which is preliminary data.</text>
</comment>